<organism evidence="2 3">
    <name type="scientific">Cytophaga hutchinsonii (strain ATCC 33406 / DSM 1761 / CIP 103989 / NBRC 15051 / NCIMB 9469 / D465)</name>
    <dbReference type="NCBI Taxonomy" id="269798"/>
    <lineage>
        <taxon>Bacteria</taxon>
        <taxon>Pseudomonadati</taxon>
        <taxon>Bacteroidota</taxon>
        <taxon>Cytophagia</taxon>
        <taxon>Cytophagales</taxon>
        <taxon>Cytophagaceae</taxon>
        <taxon>Cytophaga</taxon>
    </lineage>
</organism>
<name>A0A6N4SXN1_CYTH3</name>
<dbReference type="RefSeq" id="WP_011587086.1">
    <property type="nucleotide sequence ID" value="NC_008255.1"/>
</dbReference>
<feature type="transmembrane region" description="Helical" evidence="1">
    <location>
        <begin position="89"/>
        <end position="115"/>
    </location>
</feature>
<feature type="transmembrane region" description="Helical" evidence="1">
    <location>
        <begin position="135"/>
        <end position="153"/>
    </location>
</feature>
<proteinExistence type="predicted"/>
<keyword evidence="1" id="KW-0812">Transmembrane</keyword>
<evidence type="ECO:0000313" key="2">
    <source>
        <dbReference type="EMBL" id="ABG60981.1"/>
    </source>
</evidence>
<evidence type="ECO:0000313" key="3">
    <source>
        <dbReference type="Proteomes" id="UP000001822"/>
    </source>
</evidence>
<evidence type="ECO:0000256" key="1">
    <source>
        <dbReference type="SAM" id="Phobius"/>
    </source>
</evidence>
<feature type="transmembrane region" description="Helical" evidence="1">
    <location>
        <begin position="165"/>
        <end position="189"/>
    </location>
</feature>
<feature type="transmembrane region" description="Helical" evidence="1">
    <location>
        <begin position="32"/>
        <end position="54"/>
    </location>
</feature>
<dbReference type="KEGG" id="chu:CHU_3748"/>
<reference evidence="2 3" key="1">
    <citation type="journal article" date="2007" name="Appl. Environ. Microbiol.">
        <title>Genome sequence of the cellulolytic gliding bacterium Cytophaga hutchinsonii.</title>
        <authorList>
            <person name="Xie G."/>
            <person name="Bruce D.C."/>
            <person name="Challacombe J.F."/>
            <person name="Chertkov O."/>
            <person name="Detter J.C."/>
            <person name="Gilna P."/>
            <person name="Han C.S."/>
            <person name="Lucas S."/>
            <person name="Misra M."/>
            <person name="Myers G.L."/>
            <person name="Richardson P."/>
            <person name="Tapia R."/>
            <person name="Thayer N."/>
            <person name="Thompson L.S."/>
            <person name="Brettin T.S."/>
            <person name="Henrissat B."/>
            <person name="Wilson D.B."/>
            <person name="McBride M.J."/>
        </authorList>
    </citation>
    <scope>NUCLEOTIDE SEQUENCE [LARGE SCALE GENOMIC DNA]</scope>
    <source>
        <strain evidence="3">ATCC 33406 / DSM 1761 / CIP 103989 / NBRC 15051 / NCIMB 9469 / D465</strain>
    </source>
</reference>
<keyword evidence="3" id="KW-1185">Reference proteome</keyword>
<sequence length="195" mass="21960">MIILLANCFFILYSIMFFTDHKFIPKETGGRIRNALLLCLALYVSYNVLFIYILKKENEQSGIIYKIASGIKYVSINSYTFIEPFQKEFIISLVIAAAIMMVSFILLGMPGGLIIGLLQKMGIGNNIQGDNVWPAALYVSLIWPLCFPIAVLTKNHLIQQGHIDYALLSLYLSGFLWVTVVISSTFLLFGNSPRF</sequence>
<keyword evidence="1" id="KW-0472">Membrane</keyword>
<gene>
    <name evidence="2" type="ordered locus">CHU_3748</name>
</gene>
<keyword evidence="1" id="KW-1133">Transmembrane helix</keyword>
<accession>A0A6N4SXN1</accession>
<protein>
    <submittedName>
        <fullName evidence="2">Uncharacterized protein</fullName>
    </submittedName>
</protein>
<dbReference type="AlphaFoldDB" id="A0A6N4SXN1"/>
<dbReference type="EMBL" id="CP000383">
    <property type="protein sequence ID" value="ABG60981.1"/>
    <property type="molecule type" value="Genomic_DNA"/>
</dbReference>
<dbReference type="Proteomes" id="UP000001822">
    <property type="component" value="Chromosome"/>
</dbReference>